<dbReference type="RefSeq" id="WP_377315410.1">
    <property type="nucleotide sequence ID" value="NZ_JBHUIY010000011.1"/>
</dbReference>
<dbReference type="Proteomes" id="UP001597296">
    <property type="component" value="Unassembled WGS sequence"/>
</dbReference>
<sequence length="106" mass="11373">MSTTIGQSTAAYNSPSHAANAVGGEGDDKLTRTAKAFEAQFLSQLYQFMYEGVQTDGMFGGGEGEKMFRSMLFDEYAKMTVERPGGSGLGIAEAVRSMLLKQQEVG</sequence>
<feature type="compositionally biased region" description="Polar residues" evidence="1">
    <location>
        <begin position="1"/>
        <end position="17"/>
    </location>
</feature>
<dbReference type="InterPro" id="IPR019301">
    <property type="entry name" value="Flagellar_prot_FlgJ_N"/>
</dbReference>
<evidence type="ECO:0000313" key="3">
    <source>
        <dbReference type="EMBL" id="MFD2233598.1"/>
    </source>
</evidence>
<evidence type="ECO:0000313" key="4">
    <source>
        <dbReference type="Proteomes" id="UP001597296"/>
    </source>
</evidence>
<gene>
    <name evidence="3" type="ORF">ACFSNB_07250</name>
</gene>
<evidence type="ECO:0000256" key="1">
    <source>
        <dbReference type="SAM" id="MobiDB-lite"/>
    </source>
</evidence>
<name>A0ABW5C9R9_9PROT</name>
<keyword evidence="4" id="KW-1185">Reference proteome</keyword>
<protein>
    <submittedName>
        <fullName evidence="3">Rod-binding protein</fullName>
    </submittedName>
</protein>
<proteinExistence type="predicted"/>
<accession>A0ABW5C9R9</accession>
<dbReference type="Pfam" id="PF10135">
    <property type="entry name" value="Rod-binding"/>
    <property type="match status" value="1"/>
</dbReference>
<organism evidence="3 4">
    <name type="scientific">Phaeospirillum tilakii</name>
    <dbReference type="NCBI Taxonomy" id="741673"/>
    <lineage>
        <taxon>Bacteria</taxon>
        <taxon>Pseudomonadati</taxon>
        <taxon>Pseudomonadota</taxon>
        <taxon>Alphaproteobacteria</taxon>
        <taxon>Rhodospirillales</taxon>
        <taxon>Rhodospirillaceae</taxon>
        <taxon>Phaeospirillum</taxon>
    </lineage>
</organism>
<dbReference type="EMBL" id="JBHUIY010000011">
    <property type="protein sequence ID" value="MFD2233598.1"/>
    <property type="molecule type" value="Genomic_DNA"/>
</dbReference>
<feature type="region of interest" description="Disordered" evidence="1">
    <location>
        <begin position="1"/>
        <end position="27"/>
    </location>
</feature>
<evidence type="ECO:0000259" key="2">
    <source>
        <dbReference type="Pfam" id="PF10135"/>
    </source>
</evidence>
<reference evidence="4" key="1">
    <citation type="journal article" date="2019" name="Int. J. Syst. Evol. Microbiol.">
        <title>The Global Catalogue of Microorganisms (GCM) 10K type strain sequencing project: providing services to taxonomists for standard genome sequencing and annotation.</title>
        <authorList>
            <consortium name="The Broad Institute Genomics Platform"/>
            <consortium name="The Broad Institute Genome Sequencing Center for Infectious Disease"/>
            <person name="Wu L."/>
            <person name="Ma J."/>
        </authorList>
    </citation>
    <scope>NUCLEOTIDE SEQUENCE [LARGE SCALE GENOMIC DNA]</scope>
    <source>
        <strain evidence="4">KCTC 15012</strain>
    </source>
</reference>
<comment type="caution">
    <text evidence="3">The sequence shown here is derived from an EMBL/GenBank/DDBJ whole genome shotgun (WGS) entry which is preliminary data.</text>
</comment>
<feature type="domain" description="Flagellar protein FlgJ N-terminal" evidence="2">
    <location>
        <begin position="49"/>
        <end position="95"/>
    </location>
</feature>